<organism evidence="1 2">
    <name type="scientific">Aphis glycines</name>
    <name type="common">Soybean aphid</name>
    <dbReference type="NCBI Taxonomy" id="307491"/>
    <lineage>
        <taxon>Eukaryota</taxon>
        <taxon>Metazoa</taxon>
        <taxon>Ecdysozoa</taxon>
        <taxon>Arthropoda</taxon>
        <taxon>Hexapoda</taxon>
        <taxon>Insecta</taxon>
        <taxon>Pterygota</taxon>
        <taxon>Neoptera</taxon>
        <taxon>Paraneoptera</taxon>
        <taxon>Hemiptera</taxon>
        <taxon>Sternorrhyncha</taxon>
        <taxon>Aphidomorpha</taxon>
        <taxon>Aphidoidea</taxon>
        <taxon>Aphididae</taxon>
        <taxon>Aphidini</taxon>
        <taxon>Aphis</taxon>
        <taxon>Aphis</taxon>
    </lineage>
</organism>
<sequence length="265" mass="31497">MKKITFLTRHRLNQIHTKSHIVYLTVHVYSREQYNKRVTYLSTAIAVYAQQYEKLCTFKNNLNSFVKCFKERTDIDNLRATFWNQTRTGTDNFLRTRPSLEPKYASSAVSRCIWRIRDFSSDLSSVTQKTKNMSLSLTRHIPRCKQISCSAKSILKLRGPDRFNELTFQIIMYTKYNYLFYYCSTNIIIRKNTFFITVNKYINVNSERSDECIDFTIIVDKKFLDDQKTDKSSPFRIVLLLFFEQNSRQSFGCNNYEDFIDLCNL</sequence>
<accession>A0A6G0TXW9</accession>
<gene>
    <name evidence="1" type="ORF">AGLY_004199</name>
</gene>
<dbReference type="Proteomes" id="UP000475862">
    <property type="component" value="Unassembled WGS sequence"/>
</dbReference>
<comment type="caution">
    <text evidence="1">The sequence shown here is derived from an EMBL/GenBank/DDBJ whole genome shotgun (WGS) entry which is preliminary data.</text>
</comment>
<evidence type="ECO:0000313" key="1">
    <source>
        <dbReference type="EMBL" id="KAE9540954.1"/>
    </source>
</evidence>
<proteinExistence type="predicted"/>
<dbReference type="AlphaFoldDB" id="A0A6G0TXW9"/>
<protein>
    <submittedName>
        <fullName evidence="1">Uncharacterized protein</fullName>
    </submittedName>
</protein>
<keyword evidence="2" id="KW-1185">Reference proteome</keyword>
<evidence type="ECO:0000313" key="2">
    <source>
        <dbReference type="Proteomes" id="UP000475862"/>
    </source>
</evidence>
<reference evidence="1 2" key="1">
    <citation type="submission" date="2019-08" db="EMBL/GenBank/DDBJ databases">
        <title>The genome of the soybean aphid Biotype 1, its phylome, world population structure and adaptation to the North American continent.</title>
        <authorList>
            <person name="Giordano R."/>
            <person name="Donthu R.K."/>
            <person name="Hernandez A.G."/>
            <person name="Wright C.L."/>
            <person name="Zimin A.V."/>
        </authorList>
    </citation>
    <scope>NUCLEOTIDE SEQUENCE [LARGE SCALE GENOMIC DNA]</scope>
    <source>
        <tissue evidence="1">Whole aphids</tissue>
    </source>
</reference>
<name>A0A6G0TXW9_APHGL</name>
<dbReference type="EMBL" id="VYZN01000013">
    <property type="protein sequence ID" value="KAE9540954.1"/>
    <property type="molecule type" value="Genomic_DNA"/>
</dbReference>